<evidence type="ECO:0000313" key="2">
    <source>
        <dbReference type="EMBL" id="SDL20832.1"/>
    </source>
</evidence>
<keyword evidence="3" id="KW-1185">Reference proteome</keyword>
<dbReference type="RefSeq" id="WP_143022185.1">
    <property type="nucleotide sequence ID" value="NZ_FNFB01000017.1"/>
</dbReference>
<dbReference type="EMBL" id="FNFB01000017">
    <property type="protein sequence ID" value="SDL20832.1"/>
    <property type="molecule type" value="Genomic_DNA"/>
</dbReference>
<evidence type="ECO:0000256" key="1">
    <source>
        <dbReference type="SAM" id="SignalP"/>
    </source>
</evidence>
<organism evidence="2 3">
    <name type="scientific">Nonomuraea maritima</name>
    <dbReference type="NCBI Taxonomy" id="683260"/>
    <lineage>
        <taxon>Bacteria</taxon>
        <taxon>Bacillati</taxon>
        <taxon>Actinomycetota</taxon>
        <taxon>Actinomycetes</taxon>
        <taxon>Streptosporangiales</taxon>
        <taxon>Streptosporangiaceae</taxon>
        <taxon>Nonomuraea</taxon>
    </lineage>
</organism>
<keyword evidence="1" id="KW-0732">Signal</keyword>
<dbReference type="OrthoDB" id="3538067at2"/>
<dbReference type="AlphaFoldDB" id="A0A1G9I6W0"/>
<accession>A0A1G9I6W0</accession>
<sequence length="287" mass="29191">MNRVVKAAVAVTAFGLAAALAAPAQADLRNDVLSRSTDVPLLGASPAGGFVQSMLASAYVNGLLVGVSHAKSAGAGSDLTAVQRDMYMERRAQMDWRSQVNRPGQINRGFTPNAEEDVTRETWPMPEISPIVAGTPFGGQGMSASVPSTRSVKRGRSVSVGQDAPPMQGVPLPGTVTSVGDAHNLPGRGVVPGLGTAARMALPDLAADMVASLPAQAAAVADQVETSDRIRSLKASGTANGLTPLTNKATGKMSNGTVTMSGSTEALKALGWTADTVTGTVAGQAED</sequence>
<name>A0A1G9I6W0_9ACTN</name>
<reference evidence="2 3" key="1">
    <citation type="submission" date="2016-10" db="EMBL/GenBank/DDBJ databases">
        <authorList>
            <person name="de Groot N.N."/>
        </authorList>
    </citation>
    <scope>NUCLEOTIDE SEQUENCE [LARGE SCALE GENOMIC DNA]</scope>
    <source>
        <strain evidence="2 3">CGMCC 4.5681</strain>
    </source>
</reference>
<feature type="signal peptide" evidence="1">
    <location>
        <begin position="1"/>
        <end position="26"/>
    </location>
</feature>
<gene>
    <name evidence="2" type="ORF">SAMN05421874_117138</name>
</gene>
<proteinExistence type="predicted"/>
<feature type="chain" id="PRO_5011758882" evidence="1">
    <location>
        <begin position="27"/>
        <end position="287"/>
    </location>
</feature>
<evidence type="ECO:0000313" key="3">
    <source>
        <dbReference type="Proteomes" id="UP000198683"/>
    </source>
</evidence>
<dbReference type="Proteomes" id="UP000198683">
    <property type="component" value="Unassembled WGS sequence"/>
</dbReference>
<protein>
    <submittedName>
        <fullName evidence="2">Uncharacterized protein</fullName>
    </submittedName>
</protein>